<reference evidence="2" key="1">
    <citation type="submission" date="2023-07" db="EMBL/GenBank/DDBJ databases">
        <authorList>
            <person name="Stuckert A."/>
        </authorList>
    </citation>
    <scope>NUCLEOTIDE SEQUENCE</scope>
</reference>
<proteinExistence type="predicted"/>
<dbReference type="PANTHER" id="PTHR21301:SF13">
    <property type="match status" value="1"/>
</dbReference>
<protein>
    <recommendedName>
        <fullName evidence="1">Helix-turn-helix domain-containing protein</fullName>
    </recommendedName>
</protein>
<comment type="caution">
    <text evidence="2">The sequence shown here is derived from an EMBL/GenBank/DDBJ whole genome shotgun (WGS) entry which is preliminary data.</text>
</comment>
<evidence type="ECO:0000259" key="1">
    <source>
        <dbReference type="Pfam" id="PF26215"/>
    </source>
</evidence>
<dbReference type="Proteomes" id="UP001176940">
    <property type="component" value="Unassembled WGS sequence"/>
</dbReference>
<evidence type="ECO:0000313" key="3">
    <source>
        <dbReference type="Proteomes" id="UP001176940"/>
    </source>
</evidence>
<dbReference type="EMBL" id="CAUEEQ010078875">
    <property type="protein sequence ID" value="CAJ0968056.1"/>
    <property type="molecule type" value="Genomic_DNA"/>
</dbReference>
<organism evidence="2 3">
    <name type="scientific">Ranitomeya imitator</name>
    <name type="common">mimic poison frog</name>
    <dbReference type="NCBI Taxonomy" id="111125"/>
    <lineage>
        <taxon>Eukaryota</taxon>
        <taxon>Metazoa</taxon>
        <taxon>Chordata</taxon>
        <taxon>Craniata</taxon>
        <taxon>Vertebrata</taxon>
        <taxon>Euteleostomi</taxon>
        <taxon>Amphibia</taxon>
        <taxon>Batrachia</taxon>
        <taxon>Anura</taxon>
        <taxon>Neobatrachia</taxon>
        <taxon>Hyloidea</taxon>
        <taxon>Dendrobatidae</taxon>
        <taxon>Dendrobatinae</taxon>
        <taxon>Ranitomeya</taxon>
    </lineage>
</organism>
<feature type="domain" description="Helix-turn-helix" evidence="1">
    <location>
        <begin position="40"/>
        <end position="96"/>
    </location>
</feature>
<evidence type="ECO:0000313" key="2">
    <source>
        <dbReference type="EMBL" id="CAJ0968056.1"/>
    </source>
</evidence>
<name>A0ABN9MNX6_9NEOB</name>
<dbReference type="Pfam" id="PF26215">
    <property type="entry name" value="HTH_animal"/>
    <property type="match status" value="1"/>
</dbReference>
<sequence length="165" mass="19187">MKNPKVMKGLIINEVQKIKVSKSGIIETDLYRKPTATNSLLHASSAHPSATIKAIPIDQFLRARRICSDDQVYEQQSADLTQRFLNRGYSKCCIRNGYRRAKKTPREHLLYSLPNKHKENNTNQIRLISTFNNQWEDMKMIFKKLWKILMTDPILQKILPPLPPL</sequence>
<gene>
    <name evidence="2" type="ORF">RIMI_LOCUS22753757</name>
</gene>
<dbReference type="PANTHER" id="PTHR21301">
    <property type="entry name" value="REVERSE TRANSCRIPTASE"/>
    <property type="match status" value="1"/>
</dbReference>
<dbReference type="InterPro" id="IPR058912">
    <property type="entry name" value="HTH_animal"/>
</dbReference>
<keyword evidence="3" id="KW-1185">Reference proteome</keyword>
<accession>A0ABN9MNX6</accession>